<evidence type="ECO:0000256" key="3">
    <source>
        <dbReference type="ARBA" id="ARBA00022527"/>
    </source>
</evidence>
<evidence type="ECO:0000259" key="10">
    <source>
        <dbReference type="PROSITE" id="PS50011"/>
    </source>
</evidence>
<proteinExistence type="inferred from homology"/>
<dbReference type="PANTHER" id="PTHR47096:SF1">
    <property type="entry name" value="MISSHAPEN LIKE KINASE 1"/>
    <property type="match status" value="1"/>
</dbReference>
<dbReference type="Proteomes" id="UP000192578">
    <property type="component" value="Unassembled WGS sequence"/>
</dbReference>
<feature type="region of interest" description="Disordered" evidence="9">
    <location>
        <begin position="364"/>
        <end position="414"/>
    </location>
</feature>
<dbReference type="FunFam" id="1.10.510.10:FF:000003">
    <property type="entry name" value="TRAF2 and NCK-interacting protein kinase isoform 4"/>
    <property type="match status" value="1"/>
</dbReference>
<evidence type="ECO:0000256" key="9">
    <source>
        <dbReference type="SAM" id="MobiDB-lite"/>
    </source>
</evidence>
<dbReference type="InterPro" id="IPR001180">
    <property type="entry name" value="CNH_dom"/>
</dbReference>
<feature type="region of interest" description="Disordered" evidence="9">
    <location>
        <begin position="549"/>
        <end position="924"/>
    </location>
</feature>
<name>A0A1W0WMU9_HYPEX</name>
<dbReference type="GO" id="GO:0005829">
    <property type="term" value="C:cytosol"/>
    <property type="evidence" value="ECO:0007669"/>
    <property type="project" value="TreeGrafter"/>
</dbReference>
<dbReference type="Pfam" id="PF00780">
    <property type="entry name" value="CNH"/>
    <property type="match status" value="1"/>
</dbReference>
<feature type="compositionally biased region" description="Gly residues" evidence="9">
    <location>
        <begin position="394"/>
        <end position="413"/>
    </location>
</feature>
<feature type="compositionally biased region" description="Pro residues" evidence="9">
    <location>
        <begin position="653"/>
        <end position="665"/>
    </location>
</feature>
<dbReference type="InterPro" id="IPR008271">
    <property type="entry name" value="Ser/Thr_kinase_AS"/>
</dbReference>
<keyword evidence="13" id="KW-1185">Reference proteome</keyword>
<evidence type="ECO:0000313" key="12">
    <source>
        <dbReference type="EMBL" id="OQV16515.1"/>
    </source>
</evidence>
<feature type="compositionally biased region" description="Low complexity" evidence="9">
    <location>
        <begin position="374"/>
        <end position="393"/>
    </location>
</feature>
<feature type="region of interest" description="Disordered" evidence="9">
    <location>
        <begin position="449"/>
        <end position="468"/>
    </location>
</feature>
<comment type="caution">
    <text evidence="12">The sequence shown here is derived from an EMBL/GenBank/DDBJ whole genome shotgun (WGS) entry which is preliminary data.</text>
</comment>
<evidence type="ECO:0000256" key="4">
    <source>
        <dbReference type="ARBA" id="ARBA00022679"/>
    </source>
</evidence>
<evidence type="ECO:0000256" key="7">
    <source>
        <dbReference type="ARBA" id="ARBA00022840"/>
    </source>
</evidence>
<feature type="domain" description="CNH" evidence="11">
    <location>
        <begin position="1025"/>
        <end position="1327"/>
    </location>
</feature>
<dbReference type="PANTHER" id="PTHR47096">
    <property type="entry name" value="MISSHAPEN LIKE KINASE 1"/>
    <property type="match status" value="1"/>
</dbReference>
<evidence type="ECO:0000313" key="13">
    <source>
        <dbReference type="Proteomes" id="UP000192578"/>
    </source>
</evidence>
<evidence type="ECO:0000259" key="11">
    <source>
        <dbReference type="PROSITE" id="PS50219"/>
    </source>
</evidence>
<dbReference type="SMART" id="SM00220">
    <property type="entry name" value="S_TKc"/>
    <property type="match status" value="1"/>
</dbReference>
<dbReference type="GO" id="GO:0005524">
    <property type="term" value="F:ATP binding"/>
    <property type="evidence" value="ECO:0007669"/>
    <property type="project" value="UniProtKB-UniRule"/>
</dbReference>
<keyword evidence="3" id="KW-0723">Serine/threonine-protein kinase</keyword>
<feature type="domain" description="Protein kinase" evidence="10">
    <location>
        <begin position="60"/>
        <end position="324"/>
    </location>
</feature>
<evidence type="ECO:0000256" key="8">
    <source>
        <dbReference type="PROSITE-ProRule" id="PRU10141"/>
    </source>
</evidence>
<dbReference type="InterPro" id="IPR017441">
    <property type="entry name" value="Protein_kinase_ATP_BS"/>
</dbReference>
<dbReference type="FunFam" id="3.30.200.20:FF:000259">
    <property type="entry name" value="Mitogen-activated protein kinase kinase kinase kinase 4"/>
    <property type="match status" value="1"/>
</dbReference>
<dbReference type="OrthoDB" id="8957712at2759"/>
<dbReference type="SUPFAM" id="SSF56112">
    <property type="entry name" value="Protein kinase-like (PK-like)"/>
    <property type="match status" value="1"/>
</dbReference>
<evidence type="ECO:0000256" key="2">
    <source>
        <dbReference type="ARBA" id="ARBA00012513"/>
    </source>
</evidence>
<feature type="compositionally biased region" description="Low complexity" evidence="9">
    <location>
        <begin position="605"/>
        <end position="619"/>
    </location>
</feature>
<keyword evidence="6 12" id="KW-0418">Kinase</keyword>
<evidence type="ECO:0000256" key="5">
    <source>
        <dbReference type="ARBA" id="ARBA00022741"/>
    </source>
</evidence>
<keyword evidence="5 8" id="KW-0547">Nucleotide-binding</keyword>
<dbReference type="EMBL" id="MTYJ01000073">
    <property type="protein sequence ID" value="OQV16515.1"/>
    <property type="molecule type" value="Genomic_DNA"/>
</dbReference>
<feature type="binding site" evidence="8">
    <location>
        <position position="89"/>
    </location>
    <ligand>
        <name>ATP</name>
        <dbReference type="ChEBI" id="CHEBI:30616"/>
    </ligand>
</feature>
<dbReference type="InterPro" id="IPR000719">
    <property type="entry name" value="Prot_kinase_dom"/>
</dbReference>
<dbReference type="Gene3D" id="3.30.200.20">
    <property type="entry name" value="Phosphorylase Kinase, domain 1"/>
    <property type="match status" value="1"/>
</dbReference>
<feature type="compositionally biased region" description="Acidic residues" evidence="9">
    <location>
        <begin position="620"/>
        <end position="631"/>
    </location>
</feature>
<dbReference type="GO" id="GO:0004674">
    <property type="term" value="F:protein serine/threonine kinase activity"/>
    <property type="evidence" value="ECO:0007669"/>
    <property type="project" value="UniProtKB-KW"/>
</dbReference>
<dbReference type="InterPro" id="IPR051700">
    <property type="entry name" value="STE20_Ser-Thr_kinase"/>
</dbReference>
<evidence type="ECO:0000256" key="6">
    <source>
        <dbReference type="ARBA" id="ARBA00022777"/>
    </source>
</evidence>
<dbReference type="InterPro" id="IPR011009">
    <property type="entry name" value="Kinase-like_dom_sf"/>
</dbReference>
<dbReference type="PROSITE" id="PS00107">
    <property type="entry name" value="PROTEIN_KINASE_ATP"/>
    <property type="match status" value="1"/>
</dbReference>
<accession>A0A1W0WMU9</accession>
<dbReference type="Gene3D" id="1.10.510.10">
    <property type="entry name" value="Transferase(Phosphotransferase) domain 1"/>
    <property type="match status" value="1"/>
</dbReference>
<dbReference type="CDD" id="cd06608">
    <property type="entry name" value="STKc_myosinIII_N_like"/>
    <property type="match status" value="1"/>
</dbReference>
<dbReference type="PROSITE" id="PS50219">
    <property type="entry name" value="CNH"/>
    <property type="match status" value="1"/>
</dbReference>
<feature type="region of interest" description="Disordered" evidence="9">
    <location>
        <begin position="505"/>
        <end position="529"/>
    </location>
</feature>
<evidence type="ECO:0000256" key="1">
    <source>
        <dbReference type="ARBA" id="ARBA00008874"/>
    </source>
</evidence>
<keyword evidence="7 8" id="KW-0067">ATP-binding</keyword>
<feature type="compositionally biased region" description="Polar residues" evidence="9">
    <location>
        <begin position="819"/>
        <end position="841"/>
    </location>
</feature>
<protein>
    <recommendedName>
        <fullName evidence="2">non-specific serine/threonine protein kinase</fullName>
        <ecNumber evidence="2">2.7.11.1</ecNumber>
    </recommendedName>
</protein>
<feature type="compositionally biased region" description="Low complexity" evidence="9">
    <location>
        <begin position="898"/>
        <end position="924"/>
    </location>
</feature>
<organism evidence="12 13">
    <name type="scientific">Hypsibius exemplaris</name>
    <name type="common">Freshwater tardigrade</name>
    <dbReference type="NCBI Taxonomy" id="2072580"/>
    <lineage>
        <taxon>Eukaryota</taxon>
        <taxon>Metazoa</taxon>
        <taxon>Ecdysozoa</taxon>
        <taxon>Tardigrada</taxon>
        <taxon>Eutardigrada</taxon>
        <taxon>Parachela</taxon>
        <taxon>Hypsibioidea</taxon>
        <taxon>Hypsibiidae</taxon>
        <taxon>Hypsibius</taxon>
    </lineage>
</organism>
<comment type="similarity">
    <text evidence="1">Belongs to the protein kinase superfamily. STE Ser/Thr protein kinase family. STE20 subfamily.</text>
</comment>
<feature type="compositionally biased region" description="Low complexity" evidence="9">
    <location>
        <begin position="688"/>
        <end position="699"/>
    </location>
</feature>
<dbReference type="PROSITE" id="PS00108">
    <property type="entry name" value="PROTEIN_KINASE_ST"/>
    <property type="match status" value="1"/>
</dbReference>
<dbReference type="EC" id="2.7.11.1" evidence="2"/>
<keyword evidence="4" id="KW-0808">Transferase</keyword>
<dbReference type="PROSITE" id="PS50011">
    <property type="entry name" value="PROTEIN_KINASE_DOM"/>
    <property type="match status" value="1"/>
</dbReference>
<dbReference type="SMART" id="SM00036">
    <property type="entry name" value="CNH"/>
    <property type="match status" value="1"/>
</dbReference>
<reference evidence="13" key="1">
    <citation type="submission" date="2017-01" db="EMBL/GenBank/DDBJ databases">
        <title>Comparative genomics of anhydrobiosis in the tardigrade Hypsibius dujardini.</title>
        <authorList>
            <person name="Yoshida Y."/>
            <person name="Koutsovoulos G."/>
            <person name="Laetsch D."/>
            <person name="Stevens L."/>
            <person name="Kumar S."/>
            <person name="Horikawa D."/>
            <person name="Ishino K."/>
            <person name="Komine S."/>
            <person name="Tomita M."/>
            <person name="Blaxter M."/>
            <person name="Arakawa K."/>
        </authorList>
    </citation>
    <scope>NUCLEOTIDE SEQUENCE [LARGE SCALE GENOMIC DNA]</scope>
    <source>
        <strain evidence="13">Z151</strain>
    </source>
</reference>
<gene>
    <name evidence="12" type="ORF">BV898_09353</name>
</gene>
<feature type="compositionally biased region" description="Low complexity" evidence="9">
    <location>
        <begin position="792"/>
        <end position="803"/>
    </location>
</feature>
<dbReference type="Pfam" id="PF00069">
    <property type="entry name" value="Pkinase"/>
    <property type="match status" value="1"/>
</dbReference>
<sequence length="1354" mass="147868">MARPGVQQQQLALNHNHNNGHNHNNMNMNGGGGAAAHGNHALASLDDVDLSNLKDPTGVIDLIEVVGTGTYGQVFKGRHKKTGQLAAVKIMEVSEDEIDEIKLEINVLRKYSHDKNIATYYGAYIKRSPAGKDDQLWLVMEYCGAGSVTDLVKATKGGSLKEEWIAYICREILKGLNHLHNNKIIHRDIKGQNVLLTDNADVKLVDFGVSAQLDRTVGRRNTFIGTPYWMAPEVIACDENASATYDNRSDLWSLGITSIEMAEASPPHCDLHPMRALFLIPRHPAPRLKHRKWTKKFTSFIETVLVKDYHARPYTEDLLKHPFIREQPREREVRIQLKDHIDRCKRLKGKSIDEAWQLQGEFHQFSGSDDDENAAPGHAQAAATPAQQKTTAAGGHGNGNNNGVGGNGEGGGRVSRHVSQRLVMPGESTLRKNFLQLQQKHVSAVWNDLPPSQQQQQQQQQHSKAPAPVITRDHRDPVVHHPQRQSMVQYPAEPAPLLPEKTRQIHLQQRRPEPAPPPLPARTNGGSSHKVEDLDAVAAQLVRLGAPSVRGSLGNLSRENGSDDEKKPVGGKQPQKMKRVVISSDEEDFEMVGGEGRNGRRRAASSDSSSDESGASDSEQTSDEDDELDDEIMIRQNLANAAAEGELSLSPNNAPPQSKPPPLPPQTSIQNRPLPPLPPEAASPAQTAQPSKPNASKSPPSQPGDSQVPKYRKDTQHSSDDDDNNTIRKPKRAASERSAVRPDQVAGVAPVSSFRDRPVSQQVVPGSNNNNNNTPPTRAPMQRESFAKLRQASSASSSSPSFANQQRQDGANASHLAKSRSSYQFPQAGANESSPPSSQGRRVSPHRRDSQQQDSISGHQRDRNGAVLPDLLPSGVVNGGHSPQMPQDKRASEEYRLAVSKSAAAQSNNSLASSSTSLASGNSQQKLIKPTSSAAVYPYAMQQGIPSPVLLGNSSGGLNKRESLAVNVNVMPGEGGAPAAVNLNPLARSGNAGNAASVSVSVANSSIAGGLGDTPEIRKYKKKFNSEVLCAALWGVNLLIGTDSGLMLLDRSGQGKVYPLVHHRRFQQMEVLENQNILVTISGKRNRLRVYYLSFLKNKILRTEASAGSGMEGKRQGYMNQSDIEGAVHFKIVKYERIKFLVIALKDAVEIHAWAPKPYHKFMQYKSFNEQLQHKPLLVDLTVEEGSRLKVIYGSTVGFHAIDVDAGTVYDIYSAPHDQTPLTPHAIVPLPNSNGMQLLLCYDNEGVYVDTYGKILKNVKLQWGEMPTSVAYIGGTSSNGGPIHAQIMGWGNKAIEIRNVETGHLDGVFMHKKAQKLKFLCERNDKVFFSSAKSGGSACQIYFMTLSKNTIPNW</sequence>
<feature type="compositionally biased region" description="Basic and acidic residues" evidence="9">
    <location>
        <begin position="887"/>
        <end position="896"/>
    </location>
</feature>